<evidence type="ECO:0000259" key="1">
    <source>
        <dbReference type="Pfam" id="PF08350"/>
    </source>
</evidence>
<feature type="domain" description="Methanogenesis regulatory protein FilR1 middle" evidence="1">
    <location>
        <begin position="127"/>
        <end position="255"/>
    </location>
</feature>
<reference evidence="3 4" key="1">
    <citation type="journal article" date="2011" name="Appl. Environ. Microbiol.">
        <title>Methanogenic archaea isolated from Taiwan's Chelungpu fault.</title>
        <authorList>
            <person name="Wu S.Y."/>
            <person name="Lai M.C."/>
        </authorList>
    </citation>
    <scope>NUCLEOTIDE SEQUENCE [LARGE SCALE GENOMIC DNA]</scope>
    <source>
        <strain evidence="3 4">St545Mb</strain>
    </source>
</reference>
<dbReference type="AlphaFoldDB" id="A0AAE3KYY3"/>
<dbReference type="Gene3D" id="1.10.10.10">
    <property type="entry name" value="Winged helix-like DNA-binding domain superfamily/Winged helix DNA-binding domain"/>
    <property type="match status" value="1"/>
</dbReference>
<dbReference type="InterPro" id="IPR057527">
    <property type="entry name" value="HVO_A0261-like_N"/>
</dbReference>
<evidence type="ECO:0000313" key="3">
    <source>
        <dbReference type="EMBL" id="MCQ6963289.1"/>
    </source>
</evidence>
<dbReference type="Proteomes" id="UP001206983">
    <property type="component" value="Unassembled WGS sequence"/>
</dbReference>
<dbReference type="EMBL" id="JTEO01000005">
    <property type="protein sequence ID" value="MCQ6963289.1"/>
    <property type="molecule type" value="Genomic_DNA"/>
</dbReference>
<sequence length="263" mass="30779">MVVKKPLLDIVFASHKRKGVLLLLRDEPRKIDSIMEQLDTSRQALLPQIRILEDHHLVTHNKDTYELTEIGKLIVDEMNPLLDTLEVFNVNPDYWGSHNIEFIPSHLLNRINELGKCDLIKPAITDIYEFNPQFYEHSKLSRSVCRVSTFFHPMYSKLYPELMELGVKIYLVLSQEVLDRLQDKPDPAFAKLLDNELFNLYLCPKKIDVLTFAYNDYYFLMNLLRSDGDTDSQHILCSNPSAIEWGKELFQYYLKDSIPVTRI</sequence>
<dbReference type="InterPro" id="IPR011991">
    <property type="entry name" value="ArsR-like_HTH"/>
</dbReference>
<accession>A0AAE3KYY3</accession>
<dbReference type="SUPFAM" id="SSF46785">
    <property type="entry name" value="Winged helix' DNA-binding domain"/>
    <property type="match status" value="1"/>
</dbReference>
<organism evidence="3 4">
    <name type="scientific">Methanolobus chelungpuianus</name>
    <dbReference type="NCBI Taxonomy" id="502115"/>
    <lineage>
        <taxon>Archaea</taxon>
        <taxon>Methanobacteriati</taxon>
        <taxon>Methanobacteriota</taxon>
        <taxon>Stenosarchaea group</taxon>
        <taxon>Methanomicrobia</taxon>
        <taxon>Methanosarcinales</taxon>
        <taxon>Methanosarcinaceae</taxon>
        <taxon>Methanolobus</taxon>
    </lineage>
</organism>
<dbReference type="InterPro" id="IPR036390">
    <property type="entry name" value="WH_DNA-bd_sf"/>
</dbReference>
<name>A0AAE3KYY3_9EURY</name>
<dbReference type="Pfam" id="PF25213">
    <property type="entry name" value="HVO_A0261_N"/>
    <property type="match status" value="1"/>
</dbReference>
<dbReference type="InterPro" id="IPR036388">
    <property type="entry name" value="WH-like_DNA-bd_sf"/>
</dbReference>
<dbReference type="Pfam" id="PF08350">
    <property type="entry name" value="FilR1_middle"/>
    <property type="match status" value="1"/>
</dbReference>
<dbReference type="CDD" id="cd00090">
    <property type="entry name" value="HTH_ARSR"/>
    <property type="match status" value="1"/>
</dbReference>
<dbReference type="InterPro" id="IPR016490">
    <property type="entry name" value="Tscrpt_reg_HTH_AF0396-typ3"/>
</dbReference>
<comment type="caution">
    <text evidence="3">The sequence shown here is derived from an EMBL/GenBank/DDBJ whole genome shotgun (WGS) entry which is preliminary data.</text>
</comment>
<feature type="domain" description="HVO-A0261-like N-terminal" evidence="2">
    <location>
        <begin position="11"/>
        <end position="87"/>
    </location>
</feature>
<dbReference type="InterPro" id="IPR013561">
    <property type="entry name" value="FilR1_middle_dom"/>
</dbReference>
<proteinExistence type="predicted"/>
<dbReference type="PIRSF" id="PIRSF006692">
    <property type="entry name" value="TF_HTH_AF0396_prd"/>
    <property type="match status" value="1"/>
</dbReference>
<evidence type="ECO:0000313" key="4">
    <source>
        <dbReference type="Proteomes" id="UP001206983"/>
    </source>
</evidence>
<protein>
    <submittedName>
        <fullName evidence="3">Transcriptional regulator</fullName>
    </submittedName>
</protein>
<evidence type="ECO:0000259" key="2">
    <source>
        <dbReference type="Pfam" id="PF25213"/>
    </source>
</evidence>
<gene>
    <name evidence="3" type="ORF">PV02_09160</name>
</gene>
<keyword evidence="4" id="KW-1185">Reference proteome</keyword>
<dbReference type="RefSeq" id="WP_256623129.1">
    <property type="nucleotide sequence ID" value="NZ_JTEO01000005.1"/>
</dbReference>